<dbReference type="InterPro" id="IPR019629">
    <property type="entry name" value="Uncharacterised_HI1736/YgjV"/>
</dbReference>
<dbReference type="EMBL" id="WHUT02000012">
    <property type="protein sequence ID" value="NUB46205.1"/>
    <property type="molecule type" value="Genomic_DNA"/>
</dbReference>
<comment type="caution">
    <text evidence="2">The sequence shown here is derived from an EMBL/GenBank/DDBJ whole genome shotgun (WGS) entry which is preliminary data.</text>
</comment>
<organism evidence="2 3">
    <name type="scientific">Fertoeibacter niger</name>
    <dbReference type="NCBI Taxonomy" id="2656921"/>
    <lineage>
        <taxon>Bacteria</taxon>
        <taxon>Pseudomonadati</taxon>
        <taxon>Pseudomonadota</taxon>
        <taxon>Alphaproteobacteria</taxon>
        <taxon>Rhodobacterales</taxon>
        <taxon>Paracoccaceae</taxon>
        <taxon>Fertoeibacter</taxon>
    </lineage>
</organism>
<evidence type="ECO:0000313" key="3">
    <source>
        <dbReference type="Proteomes" id="UP000484076"/>
    </source>
</evidence>
<keyword evidence="1" id="KW-0812">Transmembrane</keyword>
<dbReference type="Proteomes" id="UP000484076">
    <property type="component" value="Unassembled WGS sequence"/>
</dbReference>
<feature type="transmembrane region" description="Helical" evidence="1">
    <location>
        <begin position="83"/>
        <end position="113"/>
    </location>
</feature>
<accession>A0A8X8KPL3</accession>
<sequence>MALETVATGLGLLAAGMLVASALITSPRRMLQVQTGVGLAFGAHFLMLGLVPAAAMNGLAAVQAAAAILALRRPAASVVGYGIIPMLWVAGTVAWSGPLTLLAVAAMTVVALARMMSSEMPMRFAFLAGSALWFTHDVLAMAWIPLCADVLCFVIGLGFILHRKGVVPARFAAGFSQRLREWRNALTAEPRAAA</sequence>
<feature type="transmembrane region" description="Helical" evidence="1">
    <location>
        <begin position="45"/>
        <end position="71"/>
    </location>
</feature>
<name>A0A8X8KPL3_9RHOB</name>
<dbReference type="Pfam" id="PF10688">
    <property type="entry name" value="Imp-YgjV"/>
    <property type="match status" value="1"/>
</dbReference>
<reference evidence="2" key="1">
    <citation type="submission" date="2020-05" db="EMBL/GenBank/DDBJ databases">
        <title>Fertoebacter nigrum gen. nov., sp. nov., a new member of the family Rhodobacteraceae.</title>
        <authorList>
            <person name="Szuroczki S."/>
            <person name="Abbaszade G."/>
            <person name="Buni D."/>
            <person name="Schumann P."/>
            <person name="Toth E."/>
        </authorList>
    </citation>
    <scope>NUCLEOTIDE SEQUENCE</scope>
    <source>
        <strain evidence="2">RG-N-1a</strain>
    </source>
</reference>
<keyword evidence="1" id="KW-0472">Membrane</keyword>
<proteinExistence type="predicted"/>
<gene>
    <name evidence="2" type="ORF">GEU84_017565</name>
</gene>
<dbReference type="AlphaFoldDB" id="A0A8X8KPL3"/>
<protein>
    <submittedName>
        <fullName evidence="2">YgjV family protein</fullName>
    </submittedName>
</protein>
<feature type="transmembrane region" description="Helical" evidence="1">
    <location>
        <begin position="6"/>
        <end position="24"/>
    </location>
</feature>
<keyword evidence="3" id="KW-1185">Reference proteome</keyword>
<feature type="transmembrane region" description="Helical" evidence="1">
    <location>
        <begin position="142"/>
        <end position="161"/>
    </location>
</feature>
<evidence type="ECO:0000313" key="2">
    <source>
        <dbReference type="EMBL" id="NUB46205.1"/>
    </source>
</evidence>
<dbReference type="RefSeq" id="WP_174539958.1">
    <property type="nucleotide sequence ID" value="NZ_WHUT02000012.1"/>
</dbReference>
<keyword evidence="1" id="KW-1133">Transmembrane helix</keyword>
<evidence type="ECO:0000256" key="1">
    <source>
        <dbReference type="SAM" id="Phobius"/>
    </source>
</evidence>